<dbReference type="RefSeq" id="WP_143016145.1">
    <property type="nucleotide sequence ID" value="NZ_BKAE01000022.1"/>
</dbReference>
<sequence length="233" mass="24367">MSTSRRARLAVATTAAALAVVLTGCGVTGTGFQPGVAAQVDDRTVTTDRVDELVGQYCDALEEQLGADGSVVPLSYFRGGVAGQLALVLAAEQLADDHGVEPTTDYDRTVSGIEAQTTTLTDEQQEAVIEIEASSAYVASVQIAVGEQLLSEEGVGEPTNEEAGQRGVEAFNEWLETHDIEFNPEYGVTIEDGGLVAKDTQVSFPVGEAAKAGQADEPDPGYAENLPESQRCG</sequence>
<evidence type="ECO:0000313" key="3">
    <source>
        <dbReference type="EMBL" id="SDN26573.1"/>
    </source>
</evidence>
<evidence type="ECO:0008006" key="5">
    <source>
        <dbReference type="Google" id="ProtNLM"/>
    </source>
</evidence>
<dbReference type="Proteomes" id="UP000199004">
    <property type="component" value="Unassembled WGS sequence"/>
</dbReference>
<organism evidence="3 4">
    <name type="scientific">Nocardioides szechwanensis</name>
    <dbReference type="NCBI Taxonomy" id="1005944"/>
    <lineage>
        <taxon>Bacteria</taxon>
        <taxon>Bacillati</taxon>
        <taxon>Actinomycetota</taxon>
        <taxon>Actinomycetes</taxon>
        <taxon>Propionibacteriales</taxon>
        <taxon>Nocardioidaceae</taxon>
        <taxon>Nocardioides</taxon>
    </lineage>
</organism>
<evidence type="ECO:0000256" key="2">
    <source>
        <dbReference type="SAM" id="SignalP"/>
    </source>
</evidence>
<feature type="signal peptide" evidence="2">
    <location>
        <begin position="1"/>
        <end position="19"/>
    </location>
</feature>
<protein>
    <recommendedName>
        <fullName evidence="5">SurA N-terminal domain-containing protein</fullName>
    </recommendedName>
</protein>
<gene>
    <name evidence="3" type="ORF">SAMN05192576_1886</name>
</gene>
<proteinExistence type="predicted"/>
<feature type="chain" id="PRO_5038433996" description="SurA N-terminal domain-containing protein" evidence="2">
    <location>
        <begin position="20"/>
        <end position="233"/>
    </location>
</feature>
<dbReference type="OrthoDB" id="3773240at2"/>
<dbReference type="EMBL" id="FNIC01000002">
    <property type="protein sequence ID" value="SDN26573.1"/>
    <property type="molecule type" value="Genomic_DNA"/>
</dbReference>
<dbReference type="AlphaFoldDB" id="A0A1H0A0W4"/>
<dbReference type="STRING" id="1005944.SAMN05192576_1886"/>
<evidence type="ECO:0000256" key="1">
    <source>
        <dbReference type="SAM" id="MobiDB-lite"/>
    </source>
</evidence>
<keyword evidence="4" id="KW-1185">Reference proteome</keyword>
<dbReference type="PROSITE" id="PS51257">
    <property type="entry name" value="PROKAR_LIPOPROTEIN"/>
    <property type="match status" value="1"/>
</dbReference>
<name>A0A1H0A0W4_9ACTN</name>
<keyword evidence="2" id="KW-0732">Signal</keyword>
<feature type="region of interest" description="Disordered" evidence="1">
    <location>
        <begin position="207"/>
        <end position="233"/>
    </location>
</feature>
<accession>A0A1H0A0W4</accession>
<evidence type="ECO:0000313" key="4">
    <source>
        <dbReference type="Proteomes" id="UP000199004"/>
    </source>
</evidence>
<reference evidence="3 4" key="1">
    <citation type="submission" date="2016-10" db="EMBL/GenBank/DDBJ databases">
        <authorList>
            <person name="de Groot N.N."/>
        </authorList>
    </citation>
    <scope>NUCLEOTIDE SEQUENCE [LARGE SCALE GENOMIC DNA]</scope>
    <source>
        <strain evidence="3 4">CGMCC 1.11147</strain>
    </source>
</reference>